<dbReference type="AlphaFoldDB" id="A0A699J564"/>
<evidence type="ECO:0000313" key="1">
    <source>
        <dbReference type="EMBL" id="GFA12873.1"/>
    </source>
</evidence>
<sequence length="141" mass="16838">QFDREDPHHHWILVKETFSIKQSTRDKKKELWVELKRLFEPDSEDQLWIYHQAFMHHPLDWKLYVTCGVHHVSTKKKQEIFMLVEKDYLLRKGLVTVMIIQDEELFEASSPVYFPTVSSMSSTAEGFPLLSNDKIYRVKDV</sequence>
<organism evidence="1">
    <name type="scientific">Tanacetum cinerariifolium</name>
    <name type="common">Dalmatian daisy</name>
    <name type="synonym">Chrysanthemum cinerariifolium</name>
    <dbReference type="NCBI Taxonomy" id="118510"/>
    <lineage>
        <taxon>Eukaryota</taxon>
        <taxon>Viridiplantae</taxon>
        <taxon>Streptophyta</taxon>
        <taxon>Embryophyta</taxon>
        <taxon>Tracheophyta</taxon>
        <taxon>Spermatophyta</taxon>
        <taxon>Magnoliopsida</taxon>
        <taxon>eudicotyledons</taxon>
        <taxon>Gunneridae</taxon>
        <taxon>Pentapetalae</taxon>
        <taxon>asterids</taxon>
        <taxon>campanulids</taxon>
        <taxon>Asterales</taxon>
        <taxon>Asteraceae</taxon>
        <taxon>Asteroideae</taxon>
        <taxon>Anthemideae</taxon>
        <taxon>Anthemidinae</taxon>
        <taxon>Tanacetum</taxon>
    </lineage>
</organism>
<accession>A0A699J564</accession>
<feature type="non-terminal residue" evidence="1">
    <location>
        <position position="1"/>
    </location>
</feature>
<name>A0A699J564_TANCI</name>
<gene>
    <name evidence="1" type="ORF">Tci_584845</name>
</gene>
<dbReference type="EMBL" id="BKCJ010373292">
    <property type="protein sequence ID" value="GFA12873.1"/>
    <property type="molecule type" value="Genomic_DNA"/>
</dbReference>
<comment type="caution">
    <text evidence="1">The sequence shown here is derived from an EMBL/GenBank/DDBJ whole genome shotgun (WGS) entry which is preliminary data.</text>
</comment>
<protein>
    <submittedName>
        <fullName evidence="1">Uncharacterized protein</fullName>
    </submittedName>
</protein>
<proteinExistence type="predicted"/>
<reference evidence="1" key="1">
    <citation type="journal article" date="2019" name="Sci. Rep.">
        <title>Draft genome of Tanacetum cinerariifolium, the natural source of mosquito coil.</title>
        <authorList>
            <person name="Yamashiro T."/>
            <person name="Shiraishi A."/>
            <person name="Satake H."/>
            <person name="Nakayama K."/>
        </authorList>
    </citation>
    <scope>NUCLEOTIDE SEQUENCE</scope>
</reference>